<gene>
    <name evidence="5" type="ORF">CYFUS_000194</name>
</gene>
<dbReference type="Proteomes" id="UP000217257">
    <property type="component" value="Chromosome"/>
</dbReference>
<feature type="region of interest" description="Disordered" evidence="4">
    <location>
        <begin position="188"/>
        <end position="216"/>
    </location>
</feature>
<dbReference type="EMBL" id="CP022098">
    <property type="protein sequence ID" value="ATB34787.1"/>
    <property type="molecule type" value="Genomic_DNA"/>
</dbReference>
<name>A0A250IUC2_9BACT</name>
<dbReference type="AlphaFoldDB" id="A0A250IUC2"/>
<reference evidence="5 6" key="1">
    <citation type="submission" date="2017-06" db="EMBL/GenBank/DDBJ databases">
        <title>Sequencing and comparative analysis of myxobacterial genomes.</title>
        <authorList>
            <person name="Rupp O."/>
            <person name="Goesmann A."/>
            <person name="Sogaard-Andersen L."/>
        </authorList>
    </citation>
    <scope>NUCLEOTIDE SEQUENCE [LARGE SCALE GENOMIC DNA]</scope>
    <source>
        <strain evidence="5 6">DSM 52655</strain>
    </source>
</reference>
<dbReference type="GO" id="GO:0016746">
    <property type="term" value="F:acyltransferase activity"/>
    <property type="evidence" value="ECO:0007669"/>
    <property type="project" value="UniProtKB-KW"/>
</dbReference>
<dbReference type="PANTHER" id="PTHR23416">
    <property type="entry name" value="SIALIC ACID SYNTHASE-RELATED"/>
    <property type="match status" value="1"/>
</dbReference>
<dbReference type="SUPFAM" id="SSF51161">
    <property type="entry name" value="Trimeric LpxA-like enzymes"/>
    <property type="match status" value="1"/>
</dbReference>
<organism evidence="5 6">
    <name type="scientific">Cystobacter fuscus</name>
    <dbReference type="NCBI Taxonomy" id="43"/>
    <lineage>
        <taxon>Bacteria</taxon>
        <taxon>Pseudomonadati</taxon>
        <taxon>Myxococcota</taxon>
        <taxon>Myxococcia</taxon>
        <taxon>Myxococcales</taxon>
        <taxon>Cystobacterineae</taxon>
        <taxon>Archangiaceae</taxon>
        <taxon>Cystobacter</taxon>
    </lineage>
</organism>
<evidence type="ECO:0000313" key="6">
    <source>
        <dbReference type="Proteomes" id="UP000217257"/>
    </source>
</evidence>
<protein>
    <submittedName>
        <fullName evidence="5">Maltose O-acetyltransferase</fullName>
    </submittedName>
</protein>
<dbReference type="CDD" id="cd04647">
    <property type="entry name" value="LbH_MAT_like"/>
    <property type="match status" value="1"/>
</dbReference>
<dbReference type="Gene3D" id="2.160.10.10">
    <property type="entry name" value="Hexapeptide repeat proteins"/>
    <property type="match status" value="1"/>
</dbReference>
<evidence type="ECO:0000256" key="2">
    <source>
        <dbReference type="ARBA" id="ARBA00022737"/>
    </source>
</evidence>
<evidence type="ECO:0000256" key="4">
    <source>
        <dbReference type="SAM" id="MobiDB-lite"/>
    </source>
</evidence>
<keyword evidence="2" id="KW-0677">Repeat</keyword>
<dbReference type="InterPro" id="IPR001451">
    <property type="entry name" value="Hexapep"/>
</dbReference>
<proteinExistence type="predicted"/>
<accession>A0A250IUC2</accession>
<evidence type="ECO:0000256" key="1">
    <source>
        <dbReference type="ARBA" id="ARBA00022679"/>
    </source>
</evidence>
<sequence>MIAQPLLTRSASVLAQFSEMRAQLQPLPMYAVGMVRAQWIFRSCHMGWGVRAYGHVQVNNQGWMELGQKLTFKGGMLPTTLTCHPDARLTVGSRSHFNYGVSLEVWDSVRIGERCMFASFVRISDRDDQRTAPIIIEDDVWIAHGAIIMPGVRIGARSVVAAGSIVTQDVPPDSLAMGNPARNMSLDLVSRAPGAPDSHTPPPRVPHSSISNRIES</sequence>
<dbReference type="PANTHER" id="PTHR23416:SF78">
    <property type="entry name" value="LIPOPOLYSACCHARIDE BIOSYNTHESIS O-ACETYL TRANSFERASE WBBJ-RELATED"/>
    <property type="match status" value="1"/>
</dbReference>
<evidence type="ECO:0000256" key="3">
    <source>
        <dbReference type="ARBA" id="ARBA00023315"/>
    </source>
</evidence>
<dbReference type="InterPro" id="IPR011004">
    <property type="entry name" value="Trimer_LpxA-like_sf"/>
</dbReference>
<dbReference type="PROSITE" id="PS00101">
    <property type="entry name" value="HEXAPEP_TRANSFERASES"/>
    <property type="match status" value="1"/>
</dbReference>
<keyword evidence="1 5" id="KW-0808">Transferase</keyword>
<dbReference type="KEGG" id="cfus:CYFUS_000194"/>
<dbReference type="Pfam" id="PF00132">
    <property type="entry name" value="Hexapep"/>
    <property type="match status" value="1"/>
</dbReference>
<keyword evidence="3" id="KW-0012">Acyltransferase</keyword>
<dbReference type="RefSeq" id="WP_095983495.1">
    <property type="nucleotide sequence ID" value="NZ_CP022098.1"/>
</dbReference>
<dbReference type="InterPro" id="IPR051159">
    <property type="entry name" value="Hexapeptide_acetyltransf"/>
</dbReference>
<dbReference type="InterPro" id="IPR018357">
    <property type="entry name" value="Hexapep_transf_CS"/>
</dbReference>
<evidence type="ECO:0000313" key="5">
    <source>
        <dbReference type="EMBL" id="ATB34787.1"/>
    </source>
</evidence>